<evidence type="ECO:0000256" key="7">
    <source>
        <dbReference type="SAM" id="Phobius"/>
    </source>
</evidence>
<dbReference type="Gene3D" id="1.20.1540.10">
    <property type="entry name" value="Rhomboid-like"/>
    <property type="match status" value="1"/>
</dbReference>
<evidence type="ECO:0000256" key="3">
    <source>
        <dbReference type="ARBA" id="ARBA00022692"/>
    </source>
</evidence>
<dbReference type="AlphaFoldDB" id="A0AAW2Z2S9"/>
<dbReference type="GO" id="GO:0004252">
    <property type="term" value="F:serine-type endopeptidase activity"/>
    <property type="evidence" value="ECO:0007669"/>
    <property type="project" value="InterPro"/>
</dbReference>
<comment type="subcellular location">
    <subcellularLocation>
        <location evidence="1">Membrane</location>
        <topology evidence="1">Multi-pass membrane protein</topology>
    </subcellularLocation>
</comment>
<feature type="transmembrane region" description="Helical" evidence="7">
    <location>
        <begin position="113"/>
        <end position="139"/>
    </location>
</feature>
<dbReference type="InterPro" id="IPR035952">
    <property type="entry name" value="Rhomboid-like_sf"/>
</dbReference>
<keyword evidence="6 7" id="KW-0472">Membrane</keyword>
<keyword evidence="5 7" id="KW-1133">Transmembrane helix</keyword>
<gene>
    <name evidence="9" type="ORF">AKO1_011498</name>
</gene>
<evidence type="ECO:0000256" key="4">
    <source>
        <dbReference type="ARBA" id="ARBA00022801"/>
    </source>
</evidence>
<evidence type="ECO:0000259" key="8">
    <source>
        <dbReference type="Pfam" id="PF01694"/>
    </source>
</evidence>
<sequence>MLRSTTMRTNLTKLKYGIKLSLSKQSTRVIIRKYSSFDPRQKMNQLISGLKGYGGRGGYGGYGNQYGFDFNSATNRLIAANVGVFLFITIIGNRDLLRKHFTINLNNMKEGRVYTMFTSAFCHEQLFHLLINMIVFYSFSNLFESMNGSKRLYLFYAITAAAGSTAFLLERSIKSAQHTNPRSPRKWFEENKSGVGASSVTMGLLSYAACVQPNSSILLFFVLPLTLRTAFVGIIAWAGWNVVV</sequence>
<keyword evidence="4" id="KW-0378">Hydrolase</keyword>
<comment type="similarity">
    <text evidence="2">Belongs to the peptidase S54 family.</text>
</comment>
<proteinExistence type="inferred from homology"/>
<name>A0AAW2Z2S9_9EUKA</name>
<dbReference type="InterPro" id="IPR050925">
    <property type="entry name" value="Rhomboid_protease_S54"/>
</dbReference>
<reference evidence="9 10" key="1">
    <citation type="submission" date="2024-03" db="EMBL/GenBank/DDBJ databases">
        <title>The Acrasis kona genome and developmental transcriptomes reveal deep origins of eukaryotic multicellular pathways.</title>
        <authorList>
            <person name="Sheikh S."/>
            <person name="Fu C.-J."/>
            <person name="Brown M.W."/>
            <person name="Baldauf S.L."/>
        </authorList>
    </citation>
    <scope>NUCLEOTIDE SEQUENCE [LARGE SCALE GENOMIC DNA]</scope>
    <source>
        <strain evidence="9 10">ATCC MYA-3509</strain>
    </source>
</reference>
<dbReference type="InterPro" id="IPR022764">
    <property type="entry name" value="Peptidase_S54_rhomboid_dom"/>
</dbReference>
<dbReference type="GO" id="GO:0016020">
    <property type="term" value="C:membrane"/>
    <property type="evidence" value="ECO:0007669"/>
    <property type="project" value="UniProtKB-SubCell"/>
</dbReference>
<evidence type="ECO:0000256" key="2">
    <source>
        <dbReference type="ARBA" id="ARBA00009045"/>
    </source>
</evidence>
<organism evidence="9 10">
    <name type="scientific">Acrasis kona</name>
    <dbReference type="NCBI Taxonomy" id="1008807"/>
    <lineage>
        <taxon>Eukaryota</taxon>
        <taxon>Discoba</taxon>
        <taxon>Heterolobosea</taxon>
        <taxon>Tetramitia</taxon>
        <taxon>Eutetramitia</taxon>
        <taxon>Acrasidae</taxon>
        <taxon>Acrasis</taxon>
    </lineage>
</organism>
<comment type="caution">
    <text evidence="9">The sequence shown here is derived from an EMBL/GenBank/DDBJ whole genome shotgun (WGS) entry which is preliminary data.</text>
</comment>
<feature type="transmembrane region" description="Helical" evidence="7">
    <location>
        <begin position="151"/>
        <end position="169"/>
    </location>
</feature>
<keyword evidence="3 7" id="KW-0812">Transmembrane</keyword>
<evidence type="ECO:0000256" key="5">
    <source>
        <dbReference type="ARBA" id="ARBA00022989"/>
    </source>
</evidence>
<protein>
    <recommendedName>
        <fullName evidence="8">Peptidase S54 rhomboid domain-containing protein</fullName>
    </recommendedName>
</protein>
<dbReference type="PANTHER" id="PTHR43731">
    <property type="entry name" value="RHOMBOID PROTEASE"/>
    <property type="match status" value="1"/>
</dbReference>
<dbReference type="EMBL" id="JAOPGA020000972">
    <property type="protein sequence ID" value="KAL0483619.1"/>
    <property type="molecule type" value="Genomic_DNA"/>
</dbReference>
<feature type="domain" description="Peptidase S54 rhomboid" evidence="8">
    <location>
        <begin position="111"/>
        <end position="236"/>
    </location>
</feature>
<dbReference type="Pfam" id="PF01694">
    <property type="entry name" value="Rhomboid"/>
    <property type="match status" value="1"/>
</dbReference>
<evidence type="ECO:0000256" key="6">
    <source>
        <dbReference type="ARBA" id="ARBA00023136"/>
    </source>
</evidence>
<evidence type="ECO:0000313" key="10">
    <source>
        <dbReference type="Proteomes" id="UP001431209"/>
    </source>
</evidence>
<dbReference type="SUPFAM" id="SSF144091">
    <property type="entry name" value="Rhomboid-like"/>
    <property type="match status" value="1"/>
</dbReference>
<dbReference type="Proteomes" id="UP001431209">
    <property type="component" value="Unassembled WGS sequence"/>
</dbReference>
<dbReference type="PANTHER" id="PTHR43731:SF14">
    <property type="entry name" value="PRESENILIN-ASSOCIATED RHOMBOID-LIKE PROTEIN, MITOCHONDRIAL"/>
    <property type="match status" value="1"/>
</dbReference>
<evidence type="ECO:0000256" key="1">
    <source>
        <dbReference type="ARBA" id="ARBA00004141"/>
    </source>
</evidence>
<evidence type="ECO:0000313" key="9">
    <source>
        <dbReference type="EMBL" id="KAL0483619.1"/>
    </source>
</evidence>
<accession>A0AAW2Z2S9</accession>
<feature type="transmembrane region" description="Helical" evidence="7">
    <location>
        <begin position="73"/>
        <end position="92"/>
    </location>
</feature>
<keyword evidence="10" id="KW-1185">Reference proteome</keyword>
<feature type="transmembrane region" description="Helical" evidence="7">
    <location>
        <begin position="217"/>
        <end position="240"/>
    </location>
</feature>